<name>A0A0F9KZA0_9ZZZZ</name>
<reference evidence="1" key="1">
    <citation type="journal article" date="2015" name="Nature">
        <title>Complex archaea that bridge the gap between prokaryotes and eukaryotes.</title>
        <authorList>
            <person name="Spang A."/>
            <person name="Saw J.H."/>
            <person name="Jorgensen S.L."/>
            <person name="Zaremba-Niedzwiedzka K."/>
            <person name="Martijn J."/>
            <person name="Lind A.E."/>
            <person name="van Eijk R."/>
            <person name="Schleper C."/>
            <person name="Guy L."/>
            <person name="Ettema T.J."/>
        </authorList>
    </citation>
    <scope>NUCLEOTIDE SEQUENCE</scope>
</reference>
<dbReference type="EMBL" id="LAZR01008240">
    <property type="protein sequence ID" value="KKM80046.1"/>
    <property type="molecule type" value="Genomic_DNA"/>
</dbReference>
<organism evidence="1">
    <name type="scientific">marine sediment metagenome</name>
    <dbReference type="NCBI Taxonomy" id="412755"/>
    <lineage>
        <taxon>unclassified sequences</taxon>
        <taxon>metagenomes</taxon>
        <taxon>ecological metagenomes</taxon>
    </lineage>
</organism>
<proteinExistence type="predicted"/>
<comment type="caution">
    <text evidence="1">The sequence shown here is derived from an EMBL/GenBank/DDBJ whole genome shotgun (WGS) entry which is preliminary data.</text>
</comment>
<dbReference type="AlphaFoldDB" id="A0A0F9KZA0"/>
<sequence>MIAVAAPCVHHDIIEMPHGPVCIGVCKYCGREKEYENHKFPDYNSRPTKRVPLEDQVEMVYD</sequence>
<evidence type="ECO:0000313" key="1">
    <source>
        <dbReference type="EMBL" id="KKM80046.1"/>
    </source>
</evidence>
<accession>A0A0F9KZA0</accession>
<gene>
    <name evidence="1" type="ORF">LCGC14_1343710</name>
</gene>
<protein>
    <submittedName>
        <fullName evidence="1">Uncharacterized protein</fullName>
    </submittedName>
</protein>